<organism evidence="1 3">
    <name type="scientific">Penaeus vannamei</name>
    <name type="common">Whiteleg shrimp</name>
    <name type="synonym">Litopenaeus vannamei</name>
    <dbReference type="NCBI Taxonomy" id="6689"/>
    <lineage>
        <taxon>Eukaryota</taxon>
        <taxon>Metazoa</taxon>
        <taxon>Ecdysozoa</taxon>
        <taxon>Arthropoda</taxon>
        <taxon>Crustacea</taxon>
        <taxon>Multicrustacea</taxon>
        <taxon>Malacostraca</taxon>
        <taxon>Eumalacostraca</taxon>
        <taxon>Eucarida</taxon>
        <taxon>Decapoda</taxon>
        <taxon>Dendrobranchiata</taxon>
        <taxon>Penaeoidea</taxon>
        <taxon>Penaeidae</taxon>
        <taxon>Penaeus</taxon>
    </lineage>
</organism>
<dbReference type="STRING" id="6689.A0A423TS69"/>
<dbReference type="OrthoDB" id="368507at2759"/>
<dbReference type="EMBL" id="QCYY01001007">
    <property type="protein sequence ID" value="ROT81169.1"/>
    <property type="molecule type" value="Genomic_DNA"/>
</dbReference>
<proteinExistence type="predicted"/>
<evidence type="ECO:0008006" key="4">
    <source>
        <dbReference type="Google" id="ProtNLM"/>
    </source>
</evidence>
<dbReference type="GO" id="GO:0043248">
    <property type="term" value="P:proteasome assembly"/>
    <property type="evidence" value="ECO:0007669"/>
    <property type="project" value="InterPro"/>
</dbReference>
<dbReference type="PANTHER" id="PTHR33559">
    <property type="entry name" value="PROTEASOME ASSEMBLY CHAPERONE 4"/>
    <property type="match status" value="1"/>
</dbReference>
<protein>
    <recommendedName>
        <fullName evidence="4">Proteasome assembly chaperone 4</fullName>
    </recommendedName>
</protein>
<evidence type="ECO:0000313" key="1">
    <source>
        <dbReference type="EMBL" id="ROT79273.1"/>
    </source>
</evidence>
<evidence type="ECO:0000313" key="3">
    <source>
        <dbReference type="Proteomes" id="UP000283509"/>
    </source>
</evidence>
<sequence length="118" mass="12860">MEGMDEIAPGLGLQEFCSQQGDSTIYYHLLNLSGSVYVWVGTEQGNLEGMVAALGSRLGPSAVTTLLGSSDAQSLQASHLAERLQRRTQRHILLSLNLPSDELIPHVEQRLLEELCVV</sequence>
<dbReference type="InterPro" id="IPR032157">
    <property type="entry name" value="PAC4"/>
</dbReference>
<dbReference type="EMBL" id="QCYY01001263">
    <property type="protein sequence ID" value="ROT79273.1"/>
    <property type="molecule type" value="Genomic_DNA"/>
</dbReference>
<reference evidence="1 3" key="1">
    <citation type="submission" date="2018-04" db="EMBL/GenBank/DDBJ databases">
        <authorList>
            <person name="Zhang X."/>
            <person name="Yuan J."/>
            <person name="Li F."/>
            <person name="Xiang J."/>
        </authorList>
    </citation>
    <scope>NUCLEOTIDE SEQUENCE [LARGE SCALE GENOMIC DNA]</scope>
    <source>
        <tissue evidence="1">Muscle</tissue>
    </source>
</reference>
<dbReference type="Pfam" id="PF16093">
    <property type="entry name" value="PAC4"/>
    <property type="match status" value="1"/>
</dbReference>
<keyword evidence="3" id="KW-1185">Reference proteome</keyword>
<evidence type="ECO:0000313" key="2">
    <source>
        <dbReference type="EMBL" id="ROT81169.1"/>
    </source>
</evidence>
<dbReference type="Proteomes" id="UP000283509">
    <property type="component" value="Unassembled WGS sequence"/>
</dbReference>
<dbReference type="AlphaFoldDB" id="A0A423TS69"/>
<gene>
    <name evidence="2" type="ORF">C7M84_000085</name>
    <name evidence="1" type="ORF">C7M84_001995</name>
</gene>
<accession>A0A423TS69</accession>
<reference evidence="1 3" key="2">
    <citation type="submission" date="2019-01" db="EMBL/GenBank/DDBJ databases">
        <title>The decoding of complex shrimp genome reveals the adaptation for benthos swimmer, frequently molting mechanism and breeding impact on genome.</title>
        <authorList>
            <person name="Sun Y."/>
            <person name="Gao Y."/>
            <person name="Yu Y."/>
        </authorList>
    </citation>
    <scope>NUCLEOTIDE SEQUENCE [LARGE SCALE GENOMIC DNA]</scope>
    <source>
        <tissue evidence="1">Muscle</tissue>
    </source>
</reference>
<dbReference type="PANTHER" id="PTHR33559:SF1">
    <property type="entry name" value="PROTEASOME ASSEMBLY CHAPERONE 4"/>
    <property type="match status" value="1"/>
</dbReference>
<name>A0A423TS69_PENVA</name>
<comment type="caution">
    <text evidence="1">The sequence shown here is derived from an EMBL/GenBank/DDBJ whole genome shotgun (WGS) entry which is preliminary data.</text>
</comment>